<evidence type="ECO:0000313" key="1">
    <source>
        <dbReference type="EMBL" id="MBI9115673.1"/>
    </source>
</evidence>
<dbReference type="RefSeq" id="WP_198734234.1">
    <property type="nucleotide sequence ID" value="NZ_JAEINH010000009.1"/>
</dbReference>
<comment type="caution">
    <text evidence="1">The sequence shown here is derived from an EMBL/GenBank/DDBJ whole genome shotgun (WGS) entry which is preliminary data.</text>
</comment>
<dbReference type="AlphaFoldDB" id="A0A934ICZ1"/>
<accession>A0A934ICZ1</accession>
<proteinExistence type="predicted"/>
<dbReference type="Proteomes" id="UP000602087">
    <property type="component" value="Unassembled WGS sequence"/>
</dbReference>
<name>A0A934ICZ1_9MICO</name>
<organism evidence="1 2">
    <name type="scientific">Sanguibacter suaedae</name>
    <dbReference type="NCBI Taxonomy" id="2795737"/>
    <lineage>
        <taxon>Bacteria</taxon>
        <taxon>Bacillati</taxon>
        <taxon>Actinomycetota</taxon>
        <taxon>Actinomycetes</taxon>
        <taxon>Micrococcales</taxon>
        <taxon>Sanguibacteraceae</taxon>
        <taxon>Sanguibacter</taxon>
    </lineage>
</organism>
<keyword evidence="2" id="KW-1185">Reference proteome</keyword>
<dbReference type="EMBL" id="JAEINH010000009">
    <property type="protein sequence ID" value="MBI9115673.1"/>
    <property type="molecule type" value="Genomic_DNA"/>
</dbReference>
<sequence length="116" mass="13135">MDDQDLDDDASWSVVFEDFRKAVIAELLAEVAPGHPLHGREIEPVMRCVGCDDVLVRVGAKGDGLVHATWSRKRESLLFPRCPHTLDDTRLRATHARWSEFCIAEDLKLELPEQRG</sequence>
<gene>
    <name evidence="1" type="ORF">JAV76_11675</name>
</gene>
<reference evidence="1" key="1">
    <citation type="submission" date="2020-12" db="EMBL/GenBank/DDBJ databases">
        <title>Sanguibacter suaedae sp. nov., isolated from Suaeda aralocaspica.</title>
        <authorList>
            <person name="Ma Q."/>
        </authorList>
    </citation>
    <scope>NUCLEOTIDE SEQUENCE</scope>
    <source>
        <strain evidence="1">YZGR15</strain>
    </source>
</reference>
<protein>
    <submittedName>
        <fullName evidence="1">Uncharacterized protein</fullName>
    </submittedName>
</protein>
<evidence type="ECO:0000313" key="2">
    <source>
        <dbReference type="Proteomes" id="UP000602087"/>
    </source>
</evidence>